<evidence type="ECO:0000259" key="3">
    <source>
        <dbReference type="Pfam" id="PF13511"/>
    </source>
</evidence>
<dbReference type="RefSeq" id="WP_156640917.1">
    <property type="nucleotide sequence ID" value="NZ_WOXT01000001.1"/>
</dbReference>
<keyword evidence="5" id="KW-1185">Reference proteome</keyword>
<feature type="domain" description="DUF4124" evidence="3">
    <location>
        <begin position="12"/>
        <end position="65"/>
    </location>
</feature>
<feature type="compositionally biased region" description="Low complexity" evidence="1">
    <location>
        <begin position="55"/>
        <end position="99"/>
    </location>
</feature>
<name>A0A7C9LH47_9GAMM</name>
<dbReference type="InterPro" id="IPR025392">
    <property type="entry name" value="DUF4124"/>
</dbReference>
<comment type="caution">
    <text evidence="4">The sequence shown here is derived from an EMBL/GenBank/DDBJ whole genome shotgun (WGS) entry which is preliminary data.</text>
</comment>
<gene>
    <name evidence="4" type="ORF">GN331_05900</name>
</gene>
<keyword evidence="2" id="KW-0732">Signal</keyword>
<evidence type="ECO:0000313" key="5">
    <source>
        <dbReference type="Proteomes" id="UP000479692"/>
    </source>
</evidence>
<dbReference type="EMBL" id="WOXT01000001">
    <property type="protein sequence ID" value="MUV13740.1"/>
    <property type="molecule type" value="Genomic_DNA"/>
</dbReference>
<feature type="region of interest" description="Disordered" evidence="1">
    <location>
        <begin position="34"/>
        <end position="105"/>
    </location>
</feature>
<proteinExistence type="predicted"/>
<organism evidence="4 5">
    <name type="scientific">Noviluteimonas gilva</name>
    <dbReference type="NCBI Taxonomy" id="2682097"/>
    <lineage>
        <taxon>Bacteria</taxon>
        <taxon>Pseudomonadati</taxon>
        <taxon>Pseudomonadota</taxon>
        <taxon>Gammaproteobacteria</taxon>
        <taxon>Lysobacterales</taxon>
        <taxon>Lysobacteraceae</taxon>
        <taxon>Noviluteimonas</taxon>
    </lineage>
</organism>
<feature type="chain" id="PRO_5028831608" evidence="2">
    <location>
        <begin position="23"/>
        <end position="158"/>
    </location>
</feature>
<reference evidence="4 5" key="1">
    <citation type="submission" date="2019-12" db="EMBL/GenBank/DDBJ databases">
        <authorList>
            <person name="Xu J."/>
        </authorList>
    </citation>
    <scope>NUCLEOTIDE SEQUENCE [LARGE SCALE GENOMIC DNA]</scope>
    <source>
        <strain evidence="4 5">HX-5-24</strain>
    </source>
</reference>
<sequence length="158" mass="16333">MNRSTRLLVGACALVMFAPAFAQAVYTWKDDKGVTHYSDSPPPSGAKKKNVRTSADPAPVAKPVAEVKAADAADAAAKPDNAAEQAAKQAQAQAAAEQQAKQRDQACKQAQANLAVLNSQAGVSVDRDGDGKADAVLDTKQRAQEAQAMQAVASANCN</sequence>
<dbReference type="Proteomes" id="UP000479692">
    <property type="component" value="Unassembled WGS sequence"/>
</dbReference>
<feature type="signal peptide" evidence="2">
    <location>
        <begin position="1"/>
        <end position="22"/>
    </location>
</feature>
<dbReference type="Pfam" id="PF13511">
    <property type="entry name" value="DUF4124"/>
    <property type="match status" value="1"/>
</dbReference>
<evidence type="ECO:0000256" key="2">
    <source>
        <dbReference type="SAM" id="SignalP"/>
    </source>
</evidence>
<accession>A0A7C9LH47</accession>
<dbReference type="AlphaFoldDB" id="A0A7C9LH47"/>
<protein>
    <submittedName>
        <fullName evidence="4">DUF4124 domain-containing protein</fullName>
    </submittedName>
</protein>
<evidence type="ECO:0000256" key="1">
    <source>
        <dbReference type="SAM" id="MobiDB-lite"/>
    </source>
</evidence>
<evidence type="ECO:0000313" key="4">
    <source>
        <dbReference type="EMBL" id="MUV13740.1"/>
    </source>
</evidence>